<keyword evidence="2" id="KW-1185">Reference proteome</keyword>
<dbReference type="RefSeq" id="WP_167474323.1">
    <property type="nucleotide sequence ID" value="NZ_CP046172.1"/>
</dbReference>
<gene>
    <name evidence="1" type="ORF">F5544_18270</name>
</gene>
<dbReference type="EMBL" id="CP046172">
    <property type="protein sequence ID" value="QIS11528.1"/>
    <property type="molecule type" value="Genomic_DNA"/>
</dbReference>
<evidence type="ECO:0000313" key="2">
    <source>
        <dbReference type="Proteomes" id="UP000503540"/>
    </source>
</evidence>
<proteinExistence type="predicted"/>
<protein>
    <submittedName>
        <fullName evidence="1">Uncharacterized protein</fullName>
    </submittedName>
</protein>
<accession>A0A6G9YEB2</accession>
<name>A0A6G9YEB2_9NOCA</name>
<dbReference type="AlphaFoldDB" id="A0A6G9YEB2"/>
<dbReference type="Proteomes" id="UP000503540">
    <property type="component" value="Chromosome"/>
</dbReference>
<evidence type="ECO:0000313" key="1">
    <source>
        <dbReference type="EMBL" id="QIS11528.1"/>
    </source>
</evidence>
<organism evidence="1 2">
    <name type="scientific">Nocardia arthritidis</name>
    <dbReference type="NCBI Taxonomy" id="228602"/>
    <lineage>
        <taxon>Bacteria</taxon>
        <taxon>Bacillati</taxon>
        <taxon>Actinomycetota</taxon>
        <taxon>Actinomycetes</taxon>
        <taxon>Mycobacteriales</taxon>
        <taxon>Nocardiaceae</taxon>
        <taxon>Nocardia</taxon>
    </lineage>
</organism>
<sequence>MTTPTYCPWCGRRYPNSALVQEFWARDERWFCCWCTGCGRTSDIGDVHRVIVSEALPA</sequence>
<reference evidence="1 2" key="1">
    <citation type="journal article" date="2019" name="ACS Chem. Biol.">
        <title>Identification and Mobilization of a Cryptic Antibiotic Biosynthesis Gene Locus from a Human-Pathogenic Nocardia Isolate.</title>
        <authorList>
            <person name="Herisse M."/>
            <person name="Ishida K."/>
            <person name="Porter J.L."/>
            <person name="Howden B."/>
            <person name="Hertweck C."/>
            <person name="Stinear T.P."/>
            <person name="Pidot S.J."/>
        </authorList>
    </citation>
    <scope>NUCLEOTIDE SEQUENCE [LARGE SCALE GENOMIC DNA]</scope>
    <source>
        <strain evidence="1 2">AUSMDU00012717</strain>
    </source>
</reference>
<dbReference type="KEGG" id="nah:F5544_18270"/>